<dbReference type="Proteomes" id="UP000682733">
    <property type="component" value="Unassembled WGS sequence"/>
</dbReference>
<sequence>MINRGGTNYYNIQVQIGRQTFATALIPAAVELGKRKIRNALVQSLMSGNQAVVTAGDKAHRSWWVALISAAGIAALLAA</sequence>
<name>A0A8S2RNS3_9BILA</name>
<dbReference type="Proteomes" id="UP000677228">
    <property type="component" value="Unassembled WGS sequence"/>
</dbReference>
<evidence type="ECO:0000313" key="3">
    <source>
        <dbReference type="EMBL" id="CAF4562261.1"/>
    </source>
</evidence>
<dbReference type="Proteomes" id="UP000681722">
    <property type="component" value="Unassembled WGS sequence"/>
</dbReference>
<gene>
    <name evidence="1" type="ORF">OVA965_LOCUS31310</name>
    <name evidence="3" type="ORF">SRO942_LOCUS47436</name>
    <name evidence="2" type="ORF">TMI583_LOCUS32135</name>
</gene>
<evidence type="ECO:0000313" key="4">
    <source>
        <dbReference type="Proteomes" id="UP000682733"/>
    </source>
</evidence>
<reference evidence="2" key="1">
    <citation type="submission" date="2021-02" db="EMBL/GenBank/DDBJ databases">
        <authorList>
            <person name="Nowell W R."/>
        </authorList>
    </citation>
    <scope>NUCLEOTIDE SEQUENCE</scope>
</reference>
<proteinExistence type="predicted"/>
<evidence type="ECO:0000313" key="2">
    <source>
        <dbReference type="EMBL" id="CAF4172399.1"/>
    </source>
</evidence>
<dbReference type="OrthoDB" id="2447517at2759"/>
<accession>A0A8S2RNS3</accession>
<dbReference type="EMBL" id="CAJNOK010023431">
    <property type="protein sequence ID" value="CAF1362626.1"/>
    <property type="molecule type" value="Genomic_DNA"/>
</dbReference>
<protein>
    <submittedName>
        <fullName evidence="2">Uncharacterized protein</fullName>
    </submittedName>
</protein>
<dbReference type="EMBL" id="CAJOBC010118231">
    <property type="protein sequence ID" value="CAF4562261.1"/>
    <property type="molecule type" value="Genomic_DNA"/>
</dbReference>
<organism evidence="2 4">
    <name type="scientific">Didymodactylos carnosus</name>
    <dbReference type="NCBI Taxonomy" id="1234261"/>
    <lineage>
        <taxon>Eukaryota</taxon>
        <taxon>Metazoa</taxon>
        <taxon>Spiralia</taxon>
        <taxon>Gnathifera</taxon>
        <taxon>Rotifera</taxon>
        <taxon>Eurotatoria</taxon>
        <taxon>Bdelloidea</taxon>
        <taxon>Philodinida</taxon>
        <taxon>Philodinidae</taxon>
        <taxon>Didymodactylos</taxon>
    </lineage>
</organism>
<evidence type="ECO:0000313" key="1">
    <source>
        <dbReference type="EMBL" id="CAF1362626.1"/>
    </source>
</evidence>
<dbReference type="AlphaFoldDB" id="A0A8S2RNS3"/>
<dbReference type="EMBL" id="CAJOBA010045084">
    <property type="protein sequence ID" value="CAF4172399.1"/>
    <property type="molecule type" value="Genomic_DNA"/>
</dbReference>
<comment type="caution">
    <text evidence="2">The sequence shown here is derived from an EMBL/GenBank/DDBJ whole genome shotgun (WGS) entry which is preliminary data.</text>
</comment>